<dbReference type="EMBL" id="KZ679128">
    <property type="protein sequence ID" value="PTB78995.1"/>
    <property type="molecule type" value="Genomic_DNA"/>
</dbReference>
<sequence length="130" mass="14428">MTPQKPDRISMILCTSIGVGGCDRAAWFLSRDVESSLKSKLVQPQPEGQTPHRSFALSSISWLLKLSILTFARVRTSLLQSGCPMTAYHICASRTAQHTSRRCATWTHGFVCPPCPLELLRKTKKRATLA</sequence>
<proteinExistence type="predicted"/>
<dbReference type="AlphaFoldDB" id="A0A2T4CBS2"/>
<keyword evidence="2" id="KW-1185">Reference proteome</keyword>
<organism evidence="1 2">
    <name type="scientific">Trichoderma longibrachiatum ATCC 18648</name>
    <dbReference type="NCBI Taxonomy" id="983965"/>
    <lineage>
        <taxon>Eukaryota</taxon>
        <taxon>Fungi</taxon>
        <taxon>Dikarya</taxon>
        <taxon>Ascomycota</taxon>
        <taxon>Pezizomycotina</taxon>
        <taxon>Sordariomycetes</taxon>
        <taxon>Hypocreomycetidae</taxon>
        <taxon>Hypocreales</taxon>
        <taxon>Hypocreaceae</taxon>
        <taxon>Trichoderma</taxon>
    </lineage>
</organism>
<protein>
    <submittedName>
        <fullName evidence="1">Uncharacterized protein</fullName>
    </submittedName>
</protein>
<accession>A0A2T4CBS2</accession>
<dbReference type="Proteomes" id="UP000240760">
    <property type="component" value="Unassembled WGS sequence"/>
</dbReference>
<evidence type="ECO:0000313" key="1">
    <source>
        <dbReference type="EMBL" id="PTB78995.1"/>
    </source>
</evidence>
<dbReference type="PROSITE" id="PS51257">
    <property type="entry name" value="PROKAR_LIPOPROTEIN"/>
    <property type="match status" value="1"/>
</dbReference>
<evidence type="ECO:0000313" key="2">
    <source>
        <dbReference type="Proteomes" id="UP000240760"/>
    </source>
</evidence>
<gene>
    <name evidence="1" type="ORF">M440DRAFT_225702</name>
</gene>
<name>A0A2T4CBS2_TRILO</name>
<reference evidence="1 2" key="1">
    <citation type="submission" date="2016-07" db="EMBL/GenBank/DDBJ databases">
        <title>Multiple horizontal gene transfer events from other fungi enriched the ability of initially mycotrophic Trichoderma (Ascomycota) to feed on dead plant biomass.</title>
        <authorList>
            <consortium name="DOE Joint Genome Institute"/>
            <person name="Aerts A."/>
            <person name="Atanasova L."/>
            <person name="Chenthamara K."/>
            <person name="Zhang J."/>
            <person name="Grujic M."/>
            <person name="Henrissat B."/>
            <person name="Kuo A."/>
            <person name="Salamov A."/>
            <person name="Lipzen A."/>
            <person name="Labutti K."/>
            <person name="Barry K."/>
            <person name="Miao Y."/>
            <person name="Rahimi M.J."/>
            <person name="Shen Q."/>
            <person name="Grigoriev I.V."/>
            <person name="Kubicek C.P."/>
            <person name="Druzhinina I.S."/>
        </authorList>
    </citation>
    <scope>NUCLEOTIDE SEQUENCE [LARGE SCALE GENOMIC DNA]</scope>
    <source>
        <strain evidence="1 2">ATCC 18648</strain>
    </source>
</reference>